<keyword evidence="1" id="KW-1133">Transmembrane helix</keyword>
<keyword evidence="1" id="KW-0472">Membrane</keyword>
<accession>A0A0C9LY44</accession>
<protein>
    <submittedName>
        <fullName evidence="2">Uncharacterized protein</fullName>
    </submittedName>
</protein>
<evidence type="ECO:0000313" key="3">
    <source>
        <dbReference type="Proteomes" id="UP000053815"/>
    </source>
</evidence>
<dbReference type="AlphaFoldDB" id="A0A0C9LY44"/>
<keyword evidence="3" id="KW-1185">Reference proteome</keyword>
<organism evidence="2">
    <name type="scientific">Mucor ambiguus</name>
    <dbReference type="NCBI Taxonomy" id="91626"/>
    <lineage>
        <taxon>Eukaryota</taxon>
        <taxon>Fungi</taxon>
        <taxon>Fungi incertae sedis</taxon>
        <taxon>Mucoromycota</taxon>
        <taxon>Mucoromycotina</taxon>
        <taxon>Mucoromycetes</taxon>
        <taxon>Mucorales</taxon>
        <taxon>Mucorineae</taxon>
        <taxon>Mucoraceae</taxon>
        <taxon>Mucor</taxon>
    </lineage>
</organism>
<reference evidence="2" key="1">
    <citation type="submission" date="2014-09" db="EMBL/GenBank/DDBJ databases">
        <title>Draft genome sequence of an oleaginous Mucoromycotina fungus Mucor ambiguus NBRC6742.</title>
        <authorList>
            <person name="Takeda I."/>
            <person name="Yamane N."/>
            <person name="Morita T."/>
            <person name="Tamano K."/>
            <person name="Machida M."/>
            <person name="Baker S."/>
            <person name="Koike H."/>
        </authorList>
    </citation>
    <scope>NUCLEOTIDE SEQUENCE</scope>
    <source>
        <strain evidence="2">NBRC 6742</strain>
    </source>
</reference>
<evidence type="ECO:0000256" key="1">
    <source>
        <dbReference type="SAM" id="Phobius"/>
    </source>
</evidence>
<gene>
    <name evidence="2" type="ORF">MAM1_0383d10205</name>
</gene>
<feature type="transmembrane region" description="Helical" evidence="1">
    <location>
        <begin position="78"/>
        <end position="98"/>
    </location>
</feature>
<evidence type="ECO:0000313" key="2">
    <source>
        <dbReference type="EMBL" id="GAN10660.1"/>
    </source>
</evidence>
<dbReference type="OrthoDB" id="2300756at2759"/>
<proteinExistence type="predicted"/>
<name>A0A0C9LY44_9FUNG</name>
<keyword evidence="1" id="KW-0812">Transmembrane</keyword>
<sequence length="136" mass="14755">MKELEKGIVSGAETAAGLSDARILRSHETQFDASNAINRSLENLMTNGKLKAIKGPSVCTNPHCVLVKKRMFHKIRDAVSSLAIGLTGLHAAIFGSPLGPFDPKGISHSNTDNMYDATISFCARSQEWLELDELKT</sequence>
<dbReference type="EMBL" id="DF836672">
    <property type="protein sequence ID" value="GAN10660.1"/>
    <property type="molecule type" value="Genomic_DNA"/>
</dbReference>
<dbReference type="Proteomes" id="UP000053815">
    <property type="component" value="Unassembled WGS sequence"/>
</dbReference>